<sequence>MTDTIDLLEAIGRDASLRHASAEELAKALEQAQASEALAAAAASGDRARLFEELGHRECEPPQSTQMPGHEEEEEEPDQHEEPRPSPVPGQEKPSPRR</sequence>
<keyword evidence="3" id="KW-1185">Reference proteome</keyword>
<accession>A0A316IH36</accession>
<proteinExistence type="predicted"/>
<dbReference type="RefSeq" id="WP_109721751.1">
    <property type="nucleotide sequence ID" value="NZ_MSZV01000097.1"/>
</dbReference>
<evidence type="ECO:0000313" key="3">
    <source>
        <dbReference type="Proteomes" id="UP000245812"/>
    </source>
</evidence>
<evidence type="ECO:0000256" key="1">
    <source>
        <dbReference type="SAM" id="MobiDB-lite"/>
    </source>
</evidence>
<dbReference type="AlphaFoldDB" id="A0A316IH36"/>
<protein>
    <submittedName>
        <fullName evidence="2">Uncharacterized protein</fullName>
    </submittedName>
</protein>
<comment type="caution">
    <text evidence="2">The sequence shown here is derived from an EMBL/GenBank/DDBJ whole genome shotgun (WGS) entry which is preliminary data.</text>
</comment>
<feature type="region of interest" description="Disordered" evidence="1">
    <location>
        <begin position="39"/>
        <end position="98"/>
    </location>
</feature>
<evidence type="ECO:0000313" key="2">
    <source>
        <dbReference type="EMBL" id="PWK92691.1"/>
    </source>
</evidence>
<gene>
    <name evidence="2" type="ORF">C7456_10123</name>
</gene>
<name>A0A316IH36_9GAMM</name>
<feature type="compositionally biased region" description="Basic and acidic residues" evidence="1">
    <location>
        <begin position="46"/>
        <end position="60"/>
    </location>
</feature>
<reference evidence="2 3" key="1">
    <citation type="submission" date="2018-05" db="EMBL/GenBank/DDBJ databases">
        <title>Genomic Encyclopedia of Type Strains, Phase IV (KMG-IV): sequencing the most valuable type-strain genomes for metagenomic binning, comparative biology and taxonomic classification.</title>
        <authorList>
            <person name="Goeker M."/>
        </authorList>
    </citation>
    <scope>NUCLEOTIDE SEQUENCE [LARGE SCALE GENOMIC DNA]</scope>
    <source>
        <strain evidence="2 3">DSM 14263</strain>
    </source>
</reference>
<dbReference type="EMBL" id="QGHC01000001">
    <property type="protein sequence ID" value="PWK92691.1"/>
    <property type="molecule type" value="Genomic_DNA"/>
</dbReference>
<dbReference type="Proteomes" id="UP000245812">
    <property type="component" value="Unassembled WGS sequence"/>
</dbReference>
<organism evidence="2 3">
    <name type="scientific">Fulvimonas soli</name>
    <dbReference type="NCBI Taxonomy" id="155197"/>
    <lineage>
        <taxon>Bacteria</taxon>
        <taxon>Pseudomonadati</taxon>
        <taxon>Pseudomonadota</taxon>
        <taxon>Gammaproteobacteria</taxon>
        <taxon>Lysobacterales</taxon>
        <taxon>Rhodanobacteraceae</taxon>
        <taxon>Fulvimonas</taxon>
    </lineage>
</organism>